<feature type="transmembrane region" description="Helical" evidence="1">
    <location>
        <begin position="339"/>
        <end position="360"/>
    </location>
</feature>
<keyword evidence="1" id="KW-0472">Membrane</keyword>
<sequence length="424" mass="44849">MAGATSAEAGNTALISADPVVFGILMVVLGVVFVTEKSQHGFWKKFYAVVPALLLCYFIPGLLNTFGVIDGGASKLYPMARDYLLPLALVVLCLACDLNAILKLGPKAVILFLTGTVGVILGAPLALMIMGLFDPSLLDPAGENAIWRGMTTTAGSWIGGGANQAAMKEVYAVGADVFGKFVAVDVIVGNIWMAFLLFLAARSIKLDAMRGADTRALEDLRARVEKVSLENTRIAKTDDFIKILALGFGATGLAHWLTSFIVPFIKEHAPHLERYSLTANFFWVTVLATTFGLMLSFTRAKKLEGAGASKIGSVAIYVLVATIGMQMNLASIFSDPELFILGLIWISFHGALMILVAIWLKAPVFYMAVGSQANIGAAASAPIVASAFHPALAPVGVLLAVLGYALGTYGGWVCGQLLRMVVGA</sequence>
<keyword evidence="1" id="KW-0812">Transmembrane</keyword>
<feature type="transmembrane region" description="Helical" evidence="1">
    <location>
        <begin position="311"/>
        <end position="333"/>
    </location>
</feature>
<comment type="caution">
    <text evidence="2">The sequence shown here is derived from an EMBL/GenBank/DDBJ whole genome shotgun (WGS) entry which is preliminary data.</text>
</comment>
<feature type="transmembrane region" description="Helical" evidence="1">
    <location>
        <begin position="365"/>
        <end position="385"/>
    </location>
</feature>
<dbReference type="RefSeq" id="WP_189344506.1">
    <property type="nucleotide sequence ID" value="NZ_BMYT01000001.1"/>
</dbReference>
<dbReference type="InterPro" id="IPR008537">
    <property type="entry name" value="DUF819"/>
</dbReference>
<feature type="transmembrane region" description="Helical" evidence="1">
    <location>
        <begin position="391"/>
        <end position="412"/>
    </location>
</feature>
<feature type="transmembrane region" description="Helical" evidence="1">
    <location>
        <begin position="243"/>
        <end position="265"/>
    </location>
</feature>
<reference evidence="3" key="1">
    <citation type="journal article" date="2019" name="Int. J. Syst. Evol. Microbiol.">
        <title>The Global Catalogue of Microorganisms (GCM) 10K type strain sequencing project: providing services to taxonomists for standard genome sequencing and annotation.</title>
        <authorList>
            <consortium name="The Broad Institute Genomics Platform"/>
            <consortium name="The Broad Institute Genome Sequencing Center for Infectious Disease"/>
            <person name="Wu L."/>
            <person name="Ma J."/>
        </authorList>
    </citation>
    <scope>NUCLEOTIDE SEQUENCE [LARGE SCALE GENOMIC DNA]</scope>
    <source>
        <strain evidence="3">KCTC 23916</strain>
    </source>
</reference>
<feature type="transmembrane region" description="Helical" evidence="1">
    <location>
        <begin position="46"/>
        <end position="63"/>
    </location>
</feature>
<evidence type="ECO:0000313" key="2">
    <source>
        <dbReference type="EMBL" id="GGX02640.1"/>
    </source>
</evidence>
<dbReference type="Pfam" id="PF05684">
    <property type="entry name" value="DUF819"/>
    <property type="match status" value="1"/>
</dbReference>
<proteinExistence type="predicted"/>
<dbReference type="PANTHER" id="PTHR34289:SF8">
    <property type="entry name" value="DUF819 DOMAIN-CONTAINING PROTEIN"/>
    <property type="match status" value="1"/>
</dbReference>
<evidence type="ECO:0000313" key="3">
    <source>
        <dbReference type="Proteomes" id="UP000620127"/>
    </source>
</evidence>
<organism evidence="2 3">
    <name type="scientific">Undibacterium macrobrachii</name>
    <dbReference type="NCBI Taxonomy" id="1119058"/>
    <lineage>
        <taxon>Bacteria</taxon>
        <taxon>Pseudomonadati</taxon>
        <taxon>Pseudomonadota</taxon>
        <taxon>Betaproteobacteria</taxon>
        <taxon>Burkholderiales</taxon>
        <taxon>Oxalobacteraceae</taxon>
        <taxon>Undibacterium</taxon>
    </lineage>
</organism>
<feature type="transmembrane region" description="Helical" evidence="1">
    <location>
        <begin position="277"/>
        <end position="299"/>
    </location>
</feature>
<dbReference type="Proteomes" id="UP000620127">
    <property type="component" value="Unassembled WGS sequence"/>
</dbReference>
<dbReference type="PANTHER" id="PTHR34289">
    <property type="entry name" value="PROTEIN, PUTATIVE (DUF819)-RELATED"/>
    <property type="match status" value="1"/>
</dbReference>
<keyword evidence="1" id="KW-1133">Transmembrane helix</keyword>
<keyword evidence="3" id="KW-1185">Reference proteome</keyword>
<accession>A0ABQ2X7Y1</accession>
<gene>
    <name evidence="2" type="ORF">GCM10011282_05940</name>
</gene>
<protein>
    <submittedName>
        <fullName evidence="2">Membrane protein</fullName>
    </submittedName>
</protein>
<feature type="transmembrane region" description="Helical" evidence="1">
    <location>
        <begin position="12"/>
        <end position="34"/>
    </location>
</feature>
<feature type="transmembrane region" description="Helical" evidence="1">
    <location>
        <begin position="83"/>
        <end position="102"/>
    </location>
</feature>
<dbReference type="EMBL" id="BMYT01000001">
    <property type="protein sequence ID" value="GGX02640.1"/>
    <property type="molecule type" value="Genomic_DNA"/>
</dbReference>
<feature type="transmembrane region" description="Helical" evidence="1">
    <location>
        <begin position="177"/>
        <end position="200"/>
    </location>
</feature>
<evidence type="ECO:0000256" key="1">
    <source>
        <dbReference type="SAM" id="Phobius"/>
    </source>
</evidence>
<name>A0ABQ2X7Y1_9BURK</name>
<feature type="transmembrane region" description="Helical" evidence="1">
    <location>
        <begin position="109"/>
        <end position="133"/>
    </location>
</feature>